<feature type="domain" description="tRNA (32-2'-O)-methyltransferase regulator THADA-like TPR repeats region" evidence="6">
    <location>
        <begin position="501"/>
        <end position="731"/>
    </location>
</feature>
<evidence type="ECO:0000256" key="1">
    <source>
        <dbReference type="ARBA" id="ARBA00010409"/>
    </source>
</evidence>
<dbReference type="OMA" id="CTSIPEW"/>
<dbReference type="Pfam" id="PF10350">
    <property type="entry name" value="DUF2428"/>
    <property type="match status" value="1"/>
</dbReference>
<organism evidence="8 9">
    <name type="scientific">Hippocampus comes</name>
    <name type="common">Tiger tail seahorse</name>
    <dbReference type="NCBI Taxonomy" id="109280"/>
    <lineage>
        <taxon>Eukaryota</taxon>
        <taxon>Metazoa</taxon>
        <taxon>Chordata</taxon>
        <taxon>Craniata</taxon>
        <taxon>Vertebrata</taxon>
        <taxon>Euteleostomi</taxon>
        <taxon>Actinopterygii</taxon>
        <taxon>Neopterygii</taxon>
        <taxon>Teleostei</taxon>
        <taxon>Neoteleostei</taxon>
        <taxon>Acanthomorphata</taxon>
        <taxon>Syngnathiaria</taxon>
        <taxon>Syngnathiformes</taxon>
        <taxon>Syngnathoidei</taxon>
        <taxon>Syngnathidae</taxon>
        <taxon>Hippocampus</taxon>
    </lineage>
</organism>
<dbReference type="Gene3D" id="1.25.10.10">
    <property type="entry name" value="Leucine-rich Repeat Variant"/>
    <property type="match status" value="1"/>
</dbReference>
<sequence>MVVKKKNPKVEALVLDEETLHMLLGNVVQTIVYIDCLWWTHHVQCDGEILGACLQTLALSYISLQAKNPLRRAITSALSSVPTWLQEQTITCLSKCLSDSLSDPTPDQYSHVVDAITACMDGFPLGKCTFLQFLHKGLREYLNQNRGIAGRHIAQAQLMHSCLAAVKTSMLVIQRCQGSISSAITIHQTLKDTLNSLLDCYISIITDEDFVQAVQSTSGMAIVLLIRSVMGSGDEVAFVVCSLLRSSVNGLDSAPVWIKKSCESLCTSARPPGVSLYLCHGALAMLSWKGSPAGPHWETLLLLVPNTLLDLDVSIKESSTVLLVVRVLMLWSSAALDCMQGQRALCALSLQQSFTGGSDLHRRLLEHIYSHWEHPLDGVRHQTCSLFRNLLLLHQHTISSTSESNPDSYVMELTQRLFQLDWHMRGKYGALGCLVDLYGARYLLQIQPPLPSHLLGLMSDQTLAPYASDLLEKLFISHKEQLAAEASTEKGTTAEDWMERWHRMWVTPLLQVLCSARVDETTYILDYFLPKLLRCSPSSLTHMVQALQDRLSCCKDSTGSRGALGALMTCLRAARSQGVIQTSAEGLCEELVPFSLVRQALIHKHDQVRMDALGLVCESHRSTEVLTSQEMDLIHHFLVPNLNSQSPSVRQQVVSLFKKMLCRVKDSMQLLLKRQSQEREQEQRAKDQQSISLYKEFLHKLCSKLFDVLLPGASFSKCIMSLHLLVLLAELFTFDAGPDGFALGEVVTSTYAQNVLYCVASNFMEVKMLATTLLWKLPLSALGLEEPDVMRGLLQAALDLSTSTKPFDSVTAAHLLNLLLHQPNLSMALLHCAQEQGFDFQHPSSLPQAPNVQELNTLSVVQFLLCCLQSEVSKAECCLLQAAASYPLYGRAHCITAVLRNLNTECLRHTEEWRRLVSELIATCYRLSDVVSPVVQSSSPEGLIPMDVGTDTSAGLQKILHEIQPRDTNDFFTCARELDTQNEEDQEETQIARIVSPDTSGEGYRVTAQMVLVCCWRSMKEVAMLLGQLCQSLPLHYTNDNTHTHPGLITEEQVACIGLYFRQQLLQSRHRGAFELAYVGFVRLTDMLCRSGSKVLQQLPACWLSEVLEEVKSSDPSSKLCATRRSAGIPFYIQALLSSEPKSSSCSLLKMTMRELITLAMPSANRNTDASTVPQVHALNILRALYRDTRLGENIICFVSDGMQAAVLGFTSPIWAVRNSSTLLFSTLITRIFGVKKGRDEHSKKNRMTGREFFTRFPALYPFLLNQLKEAAVSVESDSGQVKLHPSLFLLLLVLSRIYPSPMDGSSSPLGLAPFMPFIIRCGRSAVYRTREMAARALVPFVLITQVSSTVHSLLQELPQDPGPKIQHNYIHGTLLQVCLCRSVTPVARIKQKIIAHFSFSSSHLRKNTCVVTRGAFLDVLVCLCGPKINSEVNKLRQETLSLLLISTLFADNSPMSNLEPGSIQYMLSLTRIALSASVDIPELWGRQPLTTQLLERLLKCPEYEVRELVLERVLMRLKEEEDQKRTPAWLNETTLFTLTSLALHEGHPQCLAKVRPHTRQDLEVCLLRSCKLMFTDCKVFVCFSVELYCAVMTLLSQLVIQVVNSDPKGASMTCLSQWGALVCSSCSEEQHVEVKMMVANVLVNSTGTLLTSSELPLGLVSTVSLWSSLFMLLQDEDQEVRSSASDFIANAPTHLIRAGVTVCPPVALDVGVSLLCRLFELWKQVPAGVVALTEWLLGEEEGNEKACEDDASSLDEEDFLFEKGNLNLWAEPVQWVTLLHRHLISLILSSQQTRDSGRTDQEQAHQIDTLAFKARAKLVSSNQALDSLPVLPQFSCPMEHARLVLQQQRATLALDVLDTLKGEIE</sequence>
<dbReference type="Pfam" id="PF25150">
    <property type="entry name" value="TPR_Trm732"/>
    <property type="match status" value="1"/>
</dbReference>
<dbReference type="STRING" id="109280.ENSHCOP00000004989"/>
<evidence type="ECO:0000259" key="6">
    <source>
        <dbReference type="Pfam" id="PF25150"/>
    </source>
</evidence>
<dbReference type="InterPro" id="IPR056843">
    <property type="entry name" value="THADA-like_TPR"/>
</dbReference>
<dbReference type="GeneTree" id="ENSGT00390000015500"/>
<dbReference type="PANTHER" id="PTHR14387">
    <property type="entry name" value="THADA/DEATH RECEPTOR INTERACTING PROTEIN"/>
    <property type="match status" value="1"/>
</dbReference>
<evidence type="ECO:0000313" key="9">
    <source>
        <dbReference type="Proteomes" id="UP000264820"/>
    </source>
</evidence>
<dbReference type="InterPro" id="IPR016024">
    <property type="entry name" value="ARM-type_fold"/>
</dbReference>
<proteinExistence type="inferred from homology"/>
<comment type="similarity">
    <text evidence="1">Belongs to the THADA family.</text>
</comment>
<comment type="function">
    <text evidence="3">Together with methyltransferase FTSJ1, methylates the 2'-O-ribose of nucleotides at position 32 of the anticodon loop of substrate tRNAs.</text>
</comment>
<keyword evidence="2" id="KW-0819">tRNA processing</keyword>
<reference evidence="8" key="1">
    <citation type="submission" date="2025-08" db="UniProtKB">
        <authorList>
            <consortium name="Ensembl"/>
        </authorList>
    </citation>
    <scope>IDENTIFICATION</scope>
</reference>
<feature type="domain" description="tRNA (32-2'-O)-methyltransferase regulator THADA-like C-terminal TPR repeats region" evidence="7">
    <location>
        <begin position="1218"/>
        <end position="1378"/>
    </location>
</feature>
<evidence type="ECO:0000256" key="4">
    <source>
        <dbReference type="ARBA" id="ARBA00035698"/>
    </source>
</evidence>
<evidence type="ECO:0000313" key="8">
    <source>
        <dbReference type="Ensembl" id="ENSHCOP00000004989.1"/>
    </source>
</evidence>
<evidence type="ECO:0000259" key="7">
    <source>
        <dbReference type="Pfam" id="PF25151"/>
    </source>
</evidence>
<reference evidence="8" key="2">
    <citation type="submission" date="2025-09" db="UniProtKB">
        <authorList>
            <consortium name="Ensembl"/>
        </authorList>
    </citation>
    <scope>IDENTIFICATION</scope>
</reference>
<dbReference type="InterPro" id="IPR011989">
    <property type="entry name" value="ARM-like"/>
</dbReference>
<accession>A0A3Q3D7K8</accession>
<dbReference type="PANTHER" id="PTHR14387:SF7">
    <property type="entry name" value="THYROID ADENOMA-ASSOCIATED PROTEIN"/>
    <property type="match status" value="1"/>
</dbReference>
<dbReference type="Ensembl" id="ENSHCOT00000006118.1">
    <property type="protein sequence ID" value="ENSHCOP00000004989.1"/>
    <property type="gene ID" value="ENSHCOG00000006725.1"/>
</dbReference>
<dbReference type="Proteomes" id="UP000264820">
    <property type="component" value="Unplaced"/>
</dbReference>
<name>A0A3Q3D7K8_HIPCM</name>
<protein>
    <recommendedName>
        <fullName evidence="4">tRNA (32-2'-O)-methyltransferase regulator THADA</fullName>
    </recommendedName>
</protein>
<dbReference type="GO" id="GO:0005829">
    <property type="term" value="C:cytosol"/>
    <property type="evidence" value="ECO:0007669"/>
    <property type="project" value="TreeGrafter"/>
</dbReference>
<dbReference type="SUPFAM" id="SSF48371">
    <property type="entry name" value="ARM repeat"/>
    <property type="match status" value="2"/>
</dbReference>
<dbReference type="InterPro" id="IPR019442">
    <property type="entry name" value="THADA/TRM732_DUF2428"/>
</dbReference>
<feature type="domain" description="DUF2428" evidence="5">
    <location>
        <begin position="916"/>
        <end position="1216"/>
    </location>
</feature>
<dbReference type="GO" id="GO:0030488">
    <property type="term" value="P:tRNA methylation"/>
    <property type="evidence" value="ECO:0007669"/>
    <property type="project" value="TreeGrafter"/>
</dbReference>
<dbReference type="Pfam" id="PF25151">
    <property type="entry name" value="TPR_Trm732_C"/>
    <property type="match status" value="1"/>
</dbReference>
<evidence type="ECO:0000256" key="3">
    <source>
        <dbReference type="ARBA" id="ARBA00035625"/>
    </source>
</evidence>
<dbReference type="InterPro" id="IPR051954">
    <property type="entry name" value="tRNA_methyltransferase_THADA"/>
</dbReference>
<dbReference type="InterPro" id="IPR056842">
    <property type="entry name" value="THADA-like_TPR_C"/>
</dbReference>
<evidence type="ECO:0000259" key="5">
    <source>
        <dbReference type="Pfam" id="PF10350"/>
    </source>
</evidence>
<evidence type="ECO:0000256" key="2">
    <source>
        <dbReference type="ARBA" id="ARBA00022694"/>
    </source>
</evidence>
<keyword evidence="9" id="KW-1185">Reference proteome</keyword>